<reference evidence="2" key="1">
    <citation type="submission" date="2023-12" db="EMBL/GenBank/DDBJ databases">
        <title>Dolosigranulum savutii sp. nov. isolated from human upper respiratory samples collected in Botswana.</title>
        <authorList>
            <person name="Kelly M.S."/>
        </authorList>
    </citation>
    <scope>NUCLEOTIDE SEQUENCE</scope>
    <source>
        <strain evidence="2">MSK312</strain>
    </source>
</reference>
<feature type="compositionally biased region" description="Basic and acidic residues" evidence="1">
    <location>
        <begin position="110"/>
        <end position="122"/>
    </location>
</feature>
<evidence type="ECO:0000313" key="2">
    <source>
        <dbReference type="EMBL" id="XBC48503.1"/>
    </source>
</evidence>
<name>A0AB74TZV6_9LACT</name>
<evidence type="ECO:0000256" key="1">
    <source>
        <dbReference type="SAM" id="MobiDB-lite"/>
    </source>
</evidence>
<gene>
    <name evidence="2" type="ORF">VUQ09_03675</name>
</gene>
<dbReference type="AlphaFoldDB" id="A0AB74TZV6"/>
<feature type="region of interest" description="Disordered" evidence="1">
    <location>
        <begin position="110"/>
        <end position="135"/>
    </location>
</feature>
<dbReference type="RefSeq" id="WP_347298485.1">
    <property type="nucleotide sequence ID" value="NZ_CP142434.1"/>
</dbReference>
<sequence length="135" mass="15516">MCDLAETYGIYDYKQLPLLKVAVFAYGLSDDSRIKRRFSQQKVDLDTLILASVYDQLNAVIYAFSNRKGTEPVSLTDTLMDRPTQSTKKEHAFYSREDFDQARSRLLEELRKEDEERGDTIRESVCASDSVNEGD</sequence>
<accession>A0AB74TZV6</accession>
<proteinExistence type="predicted"/>
<protein>
    <submittedName>
        <fullName evidence="2">Uncharacterized protein</fullName>
    </submittedName>
</protein>
<organism evidence="2">
    <name type="scientific">Dolosigranulum savutiense</name>
    <dbReference type="NCBI Taxonomy" id="3110288"/>
    <lineage>
        <taxon>Bacteria</taxon>
        <taxon>Bacillati</taxon>
        <taxon>Bacillota</taxon>
        <taxon>Bacilli</taxon>
        <taxon>Lactobacillales</taxon>
        <taxon>Carnobacteriaceae</taxon>
        <taxon>Dolosigranulum</taxon>
    </lineage>
</organism>
<dbReference type="EMBL" id="CP142434">
    <property type="protein sequence ID" value="XBC48503.1"/>
    <property type="molecule type" value="Genomic_DNA"/>
</dbReference>